<dbReference type="Proteomes" id="UP000321353">
    <property type="component" value="Chromosome"/>
</dbReference>
<dbReference type="SMART" id="SM00421">
    <property type="entry name" value="HTH_LUXR"/>
    <property type="match status" value="1"/>
</dbReference>
<dbReference type="GO" id="GO:0000160">
    <property type="term" value="P:phosphorelay signal transduction system"/>
    <property type="evidence" value="ECO:0007669"/>
    <property type="project" value="InterPro"/>
</dbReference>
<evidence type="ECO:0000313" key="4">
    <source>
        <dbReference type="Proteomes" id="UP000321353"/>
    </source>
</evidence>
<evidence type="ECO:0000313" key="3">
    <source>
        <dbReference type="EMBL" id="QEF99670.1"/>
    </source>
</evidence>
<dbReference type="Pfam" id="PF00196">
    <property type="entry name" value="GerE"/>
    <property type="match status" value="1"/>
</dbReference>
<dbReference type="AlphaFoldDB" id="A0A5B9MI44"/>
<feature type="domain" description="HTH luxR-type" evidence="2">
    <location>
        <begin position="212"/>
        <end position="277"/>
    </location>
</feature>
<gene>
    <name evidence="3" type="primary">degU_2</name>
    <name evidence="3" type="ORF">Mal15_37360</name>
</gene>
<dbReference type="KEGG" id="smam:Mal15_37360"/>
<keyword evidence="4" id="KW-1185">Reference proteome</keyword>
<dbReference type="InterPro" id="IPR039420">
    <property type="entry name" value="WalR-like"/>
</dbReference>
<dbReference type="Gene3D" id="3.40.50.2300">
    <property type="match status" value="1"/>
</dbReference>
<accession>A0A5B9MI44</accession>
<dbReference type="InterPro" id="IPR011006">
    <property type="entry name" value="CheY-like_superfamily"/>
</dbReference>
<evidence type="ECO:0000259" key="2">
    <source>
        <dbReference type="PROSITE" id="PS50043"/>
    </source>
</evidence>
<proteinExistence type="predicted"/>
<dbReference type="EMBL" id="CP036264">
    <property type="protein sequence ID" value="QEF99670.1"/>
    <property type="molecule type" value="Genomic_DNA"/>
</dbReference>
<dbReference type="PRINTS" id="PR00038">
    <property type="entry name" value="HTHLUXR"/>
</dbReference>
<dbReference type="GO" id="GO:0003677">
    <property type="term" value="F:DNA binding"/>
    <property type="evidence" value="ECO:0007669"/>
    <property type="project" value="UniProtKB-KW"/>
</dbReference>
<keyword evidence="1" id="KW-0238">DNA-binding</keyword>
<dbReference type="InterPro" id="IPR016032">
    <property type="entry name" value="Sig_transdc_resp-reg_C-effctor"/>
</dbReference>
<reference evidence="3 4" key="1">
    <citation type="submission" date="2019-02" db="EMBL/GenBank/DDBJ databases">
        <title>Planctomycetal bacteria perform biofilm scaping via a novel small molecule.</title>
        <authorList>
            <person name="Jeske O."/>
            <person name="Boedeker C."/>
            <person name="Wiegand S."/>
            <person name="Breitling P."/>
            <person name="Kallscheuer N."/>
            <person name="Jogler M."/>
            <person name="Rohde M."/>
            <person name="Petersen J."/>
            <person name="Medema M.H."/>
            <person name="Surup F."/>
            <person name="Jogler C."/>
        </authorList>
    </citation>
    <scope>NUCLEOTIDE SEQUENCE [LARGE SCALE GENOMIC DNA]</scope>
    <source>
        <strain evidence="3 4">Mal15</strain>
    </source>
</reference>
<dbReference type="Pfam" id="PF00072">
    <property type="entry name" value="Response_reg"/>
    <property type="match status" value="1"/>
</dbReference>
<organism evidence="3 4">
    <name type="scientific">Stieleria maiorica</name>
    <dbReference type="NCBI Taxonomy" id="2795974"/>
    <lineage>
        <taxon>Bacteria</taxon>
        <taxon>Pseudomonadati</taxon>
        <taxon>Planctomycetota</taxon>
        <taxon>Planctomycetia</taxon>
        <taxon>Pirellulales</taxon>
        <taxon>Pirellulaceae</taxon>
        <taxon>Stieleria</taxon>
    </lineage>
</organism>
<dbReference type="SUPFAM" id="SSF46894">
    <property type="entry name" value="C-terminal effector domain of the bipartite response regulators"/>
    <property type="match status" value="1"/>
</dbReference>
<dbReference type="PANTHER" id="PTHR43214">
    <property type="entry name" value="TWO-COMPONENT RESPONSE REGULATOR"/>
    <property type="match status" value="1"/>
</dbReference>
<sequence length="287" mass="32678">MGPHFNALDSGGWLSLCRHLYLNTGLKAKVRVLMWRPRFFPRRASNWSEALWSISFIVRQMEKRKRLAVFHRNRLLRDCLKTYLVGTDQLDVVPVDHGELSSVDELQHLAADVVLLDLNLPDGLSIAISRFLKANSLSTKIILLVPEQHDQLFECIGVGAHGCVLEQSSLQDLSTAITRVLAGEAFCSQEIVSKMLSEIARFNQGTDWQPRPLSKEKRLTPREHEVLELLNERKSNKEIAAQLSVSLFTVKNHVRSILEKFDAENRVEVVDLARQQNQVKSARNLPR</sequence>
<protein>
    <submittedName>
        <fullName evidence="3">Transcriptional regulatory protein DegU</fullName>
    </submittedName>
</protein>
<dbReference type="GO" id="GO:0006355">
    <property type="term" value="P:regulation of DNA-templated transcription"/>
    <property type="evidence" value="ECO:0007669"/>
    <property type="project" value="InterPro"/>
</dbReference>
<dbReference type="CDD" id="cd06170">
    <property type="entry name" value="LuxR_C_like"/>
    <property type="match status" value="1"/>
</dbReference>
<dbReference type="InterPro" id="IPR001789">
    <property type="entry name" value="Sig_transdc_resp-reg_receiver"/>
</dbReference>
<name>A0A5B9MI44_9BACT</name>
<dbReference type="PROSITE" id="PS50043">
    <property type="entry name" value="HTH_LUXR_2"/>
    <property type="match status" value="1"/>
</dbReference>
<dbReference type="SUPFAM" id="SSF52172">
    <property type="entry name" value="CheY-like"/>
    <property type="match status" value="1"/>
</dbReference>
<evidence type="ECO:0000256" key="1">
    <source>
        <dbReference type="ARBA" id="ARBA00023125"/>
    </source>
</evidence>
<dbReference type="InterPro" id="IPR000792">
    <property type="entry name" value="Tscrpt_reg_LuxR_C"/>
</dbReference>